<evidence type="ECO:0000256" key="13">
    <source>
        <dbReference type="PIRNR" id="PIRNR000641"/>
    </source>
</evidence>
<evidence type="ECO:0000256" key="14">
    <source>
        <dbReference type="PROSITE-ProRule" id="PRU10141"/>
    </source>
</evidence>
<dbReference type="EC" id="2.7.11.1" evidence="13"/>
<evidence type="ECO:0000256" key="2">
    <source>
        <dbReference type="ARBA" id="ARBA00022475"/>
    </source>
</evidence>
<evidence type="ECO:0000259" key="17">
    <source>
        <dbReference type="PROSITE" id="PS50011"/>
    </source>
</evidence>
<protein>
    <recommendedName>
        <fullName evidence="13">Receptor-like serine/threonine-protein kinase</fullName>
        <ecNumber evidence="13">2.7.11.1</ecNumber>
    </recommendedName>
</protein>
<evidence type="ECO:0000256" key="8">
    <source>
        <dbReference type="ARBA" id="ARBA00022840"/>
    </source>
</evidence>
<evidence type="ECO:0000256" key="7">
    <source>
        <dbReference type="ARBA" id="ARBA00022777"/>
    </source>
</evidence>
<keyword evidence="20" id="KW-0675">Receptor</keyword>
<keyword evidence="15" id="KW-1133">Transmembrane helix</keyword>
<dbReference type="PROSITE" id="PS50948">
    <property type="entry name" value="PAN"/>
    <property type="match status" value="1"/>
</dbReference>
<evidence type="ECO:0000259" key="19">
    <source>
        <dbReference type="PROSITE" id="PS50948"/>
    </source>
</evidence>
<dbReference type="CDD" id="cd00054">
    <property type="entry name" value="EGF_CA"/>
    <property type="match status" value="1"/>
</dbReference>
<dbReference type="Gene3D" id="2.90.10.10">
    <property type="entry name" value="Bulb-type lectin domain"/>
    <property type="match status" value="1"/>
</dbReference>
<dbReference type="Gene3D" id="1.10.510.10">
    <property type="entry name" value="Transferase(Phosphotransferase) domain 1"/>
    <property type="match status" value="1"/>
</dbReference>
<evidence type="ECO:0000256" key="16">
    <source>
        <dbReference type="SAM" id="SignalP"/>
    </source>
</evidence>
<evidence type="ECO:0000256" key="15">
    <source>
        <dbReference type="SAM" id="Phobius"/>
    </source>
</evidence>
<feature type="chain" id="PRO_5033004055" description="Receptor-like serine/threonine-protein kinase" evidence="16">
    <location>
        <begin position="27"/>
        <end position="792"/>
    </location>
</feature>
<evidence type="ECO:0000259" key="18">
    <source>
        <dbReference type="PROSITE" id="PS50927"/>
    </source>
</evidence>
<keyword evidence="15" id="KW-0812">Transmembrane</keyword>
<evidence type="ECO:0000256" key="10">
    <source>
        <dbReference type="ARBA" id="ARBA00023180"/>
    </source>
</evidence>
<dbReference type="FunFam" id="3.30.200.20:FF:000195">
    <property type="entry name" value="G-type lectin S-receptor-like serine/threonine-protein kinase"/>
    <property type="match status" value="1"/>
</dbReference>
<dbReference type="Pfam" id="PF07714">
    <property type="entry name" value="PK_Tyr_Ser-Thr"/>
    <property type="match status" value="1"/>
</dbReference>
<organism evidence="20 21">
    <name type="scientific">Phtheirospermum japonicum</name>
    <dbReference type="NCBI Taxonomy" id="374723"/>
    <lineage>
        <taxon>Eukaryota</taxon>
        <taxon>Viridiplantae</taxon>
        <taxon>Streptophyta</taxon>
        <taxon>Embryophyta</taxon>
        <taxon>Tracheophyta</taxon>
        <taxon>Spermatophyta</taxon>
        <taxon>Magnoliopsida</taxon>
        <taxon>eudicotyledons</taxon>
        <taxon>Gunneridae</taxon>
        <taxon>Pentapetalae</taxon>
        <taxon>asterids</taxon>
        <taxon>lamiids</taxon>
        <taxon>Lamiales</taxon>
        <taxon>Orobanchaceae</taxon>
        <taxon>Orobanchaceae incertae sedis</taxon>
        <taxon>Phtheirospermum</taxon>
    </lineage>
</organism>
<keyword evidence="6 13" id="KW-0547">Nucleotide-binding</keyword>
<dbReference type="FunFam" id="1.10.510.10:FF:000060">
    <property type="entry name" value="G-type lectin S-receptor-like serine/threonine-protein kinase"/>
    <property type="match status" value="1"/>
</dbReference>
<reference evidence="20" key="1">
    <citation type="submission" date="2020-07" db="EMBL/GenBank/DDBJ databases">
        <title>Ethylene signaling mediates host invasion by parasitic plants.</title>
        <authorList>
            <person name="Yoshida S."/>
        </authorList>
    </citation>
    <scope>NUCLEOTIDE SEQUENCE</scope>
    <source>
        <strain evidence="20">Okayama</strain>
    </source>
</reference>
<dbReference type="PROSITE" id="PS50011">
    <property type="entry name" value="PROTEIN_KINASE_DOM"/>
    <property type="match status" value="1"/>
</dbReference>
<dbReference type="SUPFAM" id="SSF56112">
    <property type="entry name" value="Protein kinase-like (PK-like)"/>
    <property type="match status" value="1"/>
</dbReference>
<evidence type="ECO:0000256" key="4">
    <source>
        <dbReference type="ARBA" id="ARBA00022679"/>
    </source>
</evidence>
<dbReference type="GO" id="GO:0005524">
    <property type="term" value="F:ATP binding"/>
    <property type="evidence" value="ECO:0007669"/>
    <property type="project" value="UniProtKB-UniRule"/>
</dbReference>
<evidence type="ECO:0000256" key="9">
    <source>
        <dbReference type="ARBA" id="ARBA00023157"/>
    </source>
</evidence>
<dbReference type="CDD" id="cd01098">
    <property type="entry name" value="PAN_AP_plant"/>
    <property type="match status" value="1"/>
</dbReference>
<evidence type="ECO:0000256" key="5">
    <source>
        <dbReference type="ARBA" id="ARBA00022729"/>
    </source>
</evidence>
<dbReference type="SUPFAM" id="SSF51110">
    <property type="entry name" value="alpha-D-mannose-specific plant lectins"/>
    <property type="match status" value="1"/>
</dbReference>
<dbReference type="PANTHER" id="PTHR27002:SF1082">
    <property type="entry name" value="OS06G0693000 PROTEIN"/>
    <property type="match status" value="1"/>
</dbReference>
<evidence type="ECO:0000256" key="1">
    <source>
        <dbReference type="ARBA" id="ARBA00004251"/>
    </source>
</evidence>
<evidence type="ECO:0000256" key="3">
    <source>
        <dbReference type="ARBA" id="ARBA00022527"/>
    </source>
</evidence>
<dbReference type="Pfam" id="PF00954">
    <property type="entry name" value="S_locus_glycop"/>
    <property type="match status" value="1"/>
</dbReference>
<dbReference type="PROSITE" id="PS00107">
    <property type="entry name" value="PROTEIN_KINASE_ATP"/>
    <property type="match status" value="1"/>
</dbReference>
<dbReference type="AlphaFoldDB" id="A0A830BIL7"/>
<dbReference type="InterPro" id="IPR011009">
    <property type="entry name" value="Kinase-like_dom_sf"/>
</dbReference>
<dbReference type="InterPro" id="IPR001480">
    <property type="entry name" value="Bulb-type_lectin_dom"/>
</dbReference>
<dbReference type="InterPro" id="IPR008271">
    <property type="entry name" value="Ser/Thr_kinase_AS"/>
</dbReference>
<accession>A0A830BIL7</accession>
<keyword evidence="10" id="KW-0325">Glycoprotein</keyword>
<feature type="signal peptide" evidence="16">
    <location>
        <begin position="1"/>
        <end position="26"/>
    </location>
</feature>
<sequence length="792" mass="89265">MSTKIIKFLIIQFIFFVISNPHLASCLETDTITSSIILSDPDTILSTRGFFKLGFFTPENSTSRDNPLNDTSNTVTISQNGNLVLINSRSQTVWSTNATSNTPLNTTLQIQNTGNLILRDNATGTTIWESFAHPTDVFKPTMKIIDNTITGQKVIVSAWKNVSNPEIGSFTAGLEALNIPQIFTWKDGKPYWRSGPWNRQIFIGVQDMYSPYLDGFSVVVDPAGIVYFTARDVKCYMRIKLNSSGNLVQSFWNNETTDWDVTWMAPQNDCDVYGTCGAFGSCNARGSPICSCLRGFEPTDVGEWESGNWTRGCRRRRKLECTGGGDGDGFFRMEFIKVPDFAEQFSSREVDECRTRCLTNCSCLAYAHDPNIGCMLWSESLIDIQRFNGVGVDLYIRLAASELDIHKDKKLVIIIPVMMGFVAICMLIFMTWCWMVKRKGTKSKKIVLKDECDKVNIEELPLFTFETLANATDQFHENNLLGRGGFGSVYKGNLPNGKEIAVKRLSAASGQGMKEFMNEVIVISKLQHRNLVRLLGCCVEKEEKMLVYEYMPNKSLDVCLFDTANASQNVLDWKKRFSIMEGIGRGLLYLHRDSRLRIIHRDLKPSNVLLDEEWNPKISDFGMARIFGGNQDHGNTARVVGTYGYMAPEYAMEGRFSEKSDVYSFGVLMLEIIKGKKNTHYYNQDWSLSLLGCAWRLWSEDNGLAFADEIIAKSDFEADIVRCIQIALLCVQEFPEDRPSIQTVLSMLSREILDLPAPEQPVFAEKWHGSTQPTSEVGYSINALTITMLDGR</sequence>
<feature type="domain" description="Protein kinase" evidence="17">
    <location>
        <begin position="475"/>
        <end position="753"/>
    </location>
</feature>
<keyword evidence="9" id="KW-1015">Disulfide bond</keyword>
<feature type="transmembrane region" description="Helical" evidence="15">
    <location>
        <begin position="411"/>
        <end position="435"/>
    </location>
</feature>
<comment type="catalytic activity">
    <reaction evidence="12 13">
        <text>L-seryl-[protein] + ATP = O-phospho-L-seryl-[protein] + ADP + H(+)</text>
        <dbReference type="Rhea" id="RHEA:17989"/>
        <dbReference type="Rhea" id="RHEA-COMP:9863"/>
        <dbReference type="Rhea" id="RHEA-COMP:11604"/>
        <dbReference type="ChEBI" id="CHEBI:15378"/>
        <dbReference type="ChEBI" id="CHEBI:29999"/>
        <dbReference type="ChEBI" id="CHEBI:30616"/>
        <dbReference type="ChEBI" id="CHEBI:83421"/>
        <dbReference type="ChEBI" id="CHEBI:456216"/>
        <dbReference type="EC" id="2.7.11.1"/>
    </reaction>
</comment>
<dbReference type="Gene3D" id="3.30.200.20">
    <property type="entry name" value="Phosphorylase Kinase, domain 1"/>
    <property type="match status" value="1"/>
</dbReference>
<dbReference type="GO" id="GO:0030246">
    <property type="term" value="F:carbohydrate binding"/>
    <property type="evidence" value="ECO:0007669"/>
    <property type="project" value="UniProtKB-KW"/>
</dbReference>
<dbReference type="CDD" id="cd14066">
    <property type="entry name" value="STKc_IRAK"/>
    <property type="match status" value="1"/>
</dbReference>
<name>A0A830BIL7_9LAMI</name>
<dbReference type="GO" id="GO:0005886">
    <property type="term" value="C:plasma membrane"/>
    <property type="evidence" value="ECO:0007669"/>
    <property type="project" value="UniProtKB-SubCell"/>
</dbReference>
<keyword evidence="5 16" id="KW-0732">Signal</keyword>
<dbReference type="SMART" id="SM00220">
    <property type="entry name" value="S_TKc"/>
    <property type="match status" value="1"/>
</dbReference>
<keyword evidence="4 13" id="KW-0808">Transferase</keyword>
<dbReference type="PROSITE" id="PS00108">
    <property type="entry name" value="PROTEIN_KINASE_ST"/>
    <property type="match status" value="1"/>
</dbReference>
<keyword evidence="8 13" id="KW-0067">ATP-binding</keyword>
<dbReference type="InterPro" id="IPR003609">
    <property type="entry name" value="Pan_app"/>
</dbReference>
<comment type="caution">
    <text evidence="20">The sequence shown here is derived from an EMBL/GenBank/DDBJ whole genome shotgun (WGS) entry which is preliminary data.</text>
</comment>
<keyword evidence="2" id="KW-1003">Cell membrane</keyword>
<comment type="subcellular location">
    <subcellularLocation>
        <location evidence="1">Cell membrane</location>
        <topology evidence="1">Single-pass type I membrane protein</topology>
    </subcellularLocation>
</comment>
<dbReference type="InterPro" id="IPR036426">
    <property type="entry name" value="Bulb-type_lectin_dom_sf"/>
</dbReference>
<dbReference type="SMART" id="SM00108">
    <property type="entry name" value="B_lectin"/>
    <property type="match status" value="1"/>
</dbReference>
<keyword evidence="15" id="KW-0472">Membrane</keyword>
<proteinExistence type="inferred from homology"/>
<comment type="similarity">
    <text evidence="13">Belongs to the protein kinase superfamily. Ser/Thr protein kinase family.</text>
</comment>
<dbReference type="GO" id="GO:0048544">
    <property type="term" value="P:recognition of pollen"/>
    <property type="evidence" value="ECO:0007669"/>
    <property type="project" value="InterPro"/>
</dbReference>
<evidence type="ECO:0000256" key="12">
    <source>
        <dbReference type="ARBA" id="ARBA00048679"/>
    </source>
</evidence>
<dbReference type="InterPro" id="IPR001245">
    <property type="entry name" value="Ser-Thr/Tyr_kinase_cat_dom"/>
</dbReference>
<dbReference type="PIRSF" id="PIRSF000641">
    <property type="entry name" value="SRK"/>
    <property type="match status" value="1"/>
</dbReference>
<gene>
    <name evidence="20" type="ORF">PHJA_000538900</name>
</gene>
<feature type="binding site" evidence="14">
    <location>
        <position position="503"/>
    </location>
    <ligand>
        <name>ATP</name>
        <dbReference type="ChEBI" id="CHEBI:30616"/>
    </ligand>
</feature>
<dbReference type="InterPro" id="IPR017441">
    <property type="entry name" value="Protein_kinase_ATP_BS"/>
</dbReference>
<dbReference type="Proteomes" id="UP000653305">
    <property type="component" value="Unassembled WGS sequence"/>
</dbReference>
<feature type="domain" description="Apple" evidence="19">
    <location>
        <begin position="321"/>
        <end position="399"/>
    </location>
</feature>
<dbReference type="InterPro" id="IPR000858">
    <property type="entry name" value="S_locus_glycoprot_dom"/>
</dbReference>
<dbReference type="InterPro" id="IPR024171">
    <property type="entry name" value="SRK-like_kinase"/>
</dbReference>
<dbReference type="Pfam" id="PF01453">
    <property type="entry name" value="B_lectin"/>
    <property type="match status" value="1"/>
</dbReference>
<dbReference type="InterPro" id="IPR000719">
    <property type="entry name" value="Prot_kinase_dom"/>
</dbReference>
<keyword evidence="21" id="KW-1185">Reference proteome</keyword>
<dbReference type="SMART" id="SM00473">
    <property type="entry name" value="PAN_AP"/>
    <property type="match status" value="1"/>
</dbReference>
<dbReference type="Pfam" id="PF08276">
    <property type="entry name" value="PAN_2"/>
    <property type="match status" value="1"/>
</dbReference>
<dbReference type="OrthoDB" id="1934880at2759"/>
<dbReference type="PROSITE" id="PS50927">
    <property type="entry name" value="BULB_LECTIN"/>
    <property type="match status" value="1"/>
</dbReference>
<keyword evidence="7 13" id="KW-0418">Kinase</keyword>
<evidence type="ECO:0000313" key="21">
    <source>
        <dbReference type="Proteomes" id="UP000653305"/>
    </source>
</evidence>
<dbReference type="GO" id="GO:0004674">
    <property type="term" value="F:protein serine/threonine kinase activity"/>
    <property type="evidence" value="ECO:0007669"/>
    <property type="project" value="UniProtKB-KW"/>
</dbReference>
<keyword evidence="3 13" id="KW-0723">Serine/threonine-protein kinase</keyword>
<evidence type="ECO:0000313" key="20">
    <source>
        <dbReference type="EMBL" id="GFP83953.1"/>
    </source>
</evidence>
<keyword evidence="20" id="KW-0430">Lectin</keyword>
<evidence type="ECO:0000256" key="6">
    <source>
        <dbReference type="ARBA" id="ARBA00022741"/>
    </source>
</evidence>
<evidence type="ECO:0000256" key="11">
    <source>
        <dbReference type="ARBA" id="ARBA00047899"/>
    </source>
</evidence>
<dbReference type="CDD" id="cd00028">
    <property type="entry name" value="B_lectin"/>
    <property type="match status" value="1"/>
</dbReference>
<feature type="domain" description="Bulb-type lectin" evidence="18">
    <location>
        <begin position="1"/>
        <end position="131"/>
    </location>
</feature>
<dbReference type="PANTHER" id="PTHR27002">
    <property type="entry name" value="RECEPTOR-LIKE SERINE/THREONINE-PROTEIN KINASE SD1-8"/>
    <property type="match status" value="1"/>
</dbReference>
<comment type="catalytic activity">
    <reaction evidence="11 13">
        <text>L-threonyl-[protein] + ATP = O-phospho-L-threonyl-[protein] + ADP + H(+)</text>
        <dbReference type="Rhea" id="RHEA:46608"/>
        <dbReference type="Rhea" id="RHEA-COMP:11060"/>
        <dbReference type="Rhea" id="RHEA-COMP:11605"/>
        <dbReference type="ChEBI" id="CHEBI:15378"/>
        <dbReference type="ChEBI" id="CHEBI:30013"/>
        <dbReference type="ChEBI" id="CHEBI:30616"/>
        <dbReference type="ChEBI" id="CHEBI:61977"/>
        <dbReference type="ChEBI" id="CHEBI:456216"/>
        <dbReference type="EC" id="2.7.11.1"/>
    </reaction>
</comment>
<dbReference type="EMBL" id="BMAC01000075">
    <property type="protein sequence ID" value="GFP83953.1"/>
    <property type="molecule type" value="Genomic_DNA"/>
</dbReference>